<dbReference type="InterPro" id="IPR022263">
    <property type="entry name" value="KxYKxGKxW"/>
</dbReference>
<accession>A0A0R2MTS5</accession>
<dbReference type="Proteomes" id="UP000050969">
    <property type="component" value="Unassembled WGS sequence"/>
</dbReference>
<reference evidence="3 4" key="1">
    <citation type="journal article" date="2015" name="Genome Announc.">
        <title>Expanding the biotechnology potential of lactobacilli through comparative genomics of 213 strains and associated genera.</title>
        <authorList>
            <person name="Sun Z."/>
            <person name="Harris H.M."/>
            <person name="McCann A."/>
            <person name="Guo C."/>
            <person name="Argimon S."/>
            <person name="Zhang W."/>
            <person name="Yang X."/>
            <person name="Jeffery I.B."/>
            <person name="Cooney J.C."/>
            <person name="Kagawa T.F."/>
            <person name="Liu W."/>
            <person name="Song Y."/>
            <person name="Salvetti E."/>
            <person name="Wrobel A."/>
            <person name="Rasinkangas P."/>
            <person name="Parkhill J."/>
            <person name="Rea M.C."/>
            <person name="O'Sullivan O."/>
            <person name="Ritari J."/>
            <person name="Douillard F.P."/>
            <person name="Paul Ross R."/>
            <person name="Yang R."/>
            <person name="Briner A.E."/>
            <person name="Felis G.E."/>
            <person name="de Vos W.M."/>
            <person name="Barrangou R."/>
            <person name="Klaenhammer T.R."/>
            <person name="Caufield P.W."/>
            <person name="Cui Y."/>
            <person name="Zhang H."/>
            <person name="O'Toole P.W."/>
        </authorList>
    </citation>
    <scope>NUCLEOTIDE SEQUENCE [LARGE SCALE GENOMIC DNA]</scope>
    <source>
        <strain evidence="3 4">DSM 24301</strain>
    </source>
</reference>
<protein>
    <recommendedName>
        <fullName evidence="5">Surface layer protein A domain-containing protein</fullName>
    </recommendedName>
</protein>
<evidence type="ECO:0000313" key="4">
    <source>
        <dbReference type="Proteomes" id="UP000050969"/>
    </source>
</evidence>
<dbReference type="RefSeq" id="WP_056992805.1">
    <property type="nucleotide sequence ID" value="NZ_JQCE01000027.1"/>
</dbReference>
<keyword evidence="4" id="KW-1185">Reference proteome</keyword>
<dbReference type="EMBL" id="JQCE01000027">
    <property type="protein sequence ID" value="KRO16916.1"/>
    <property type="molecule type" value="Genomic_DNA"/>
</dbReference>
<dbReference type="Pfam" id="PF19258">
    <property type="entry name" value="KxYKxGKxW_sig"/>
    <property type="match status" value="1"/>
</dbReference>
<evidence type="ECO:0000313" key="3">
    <source>
        <dbReference type="EMBL" id="KRO16916.1"/>
    </source>
</evidence>
<feature type="region of interest" description="Disordered" evidence="2">
    <location>
        <begin position="326"/>
        <end position="392"/>
    </location>
</feature>
<organism evidence="3 4">
    <name type="scientific">Lacticaseibacillus saniviri JCM 17471 = DSM 24301</name>
    <dbReference type="NCBI Taxonomy" id="1293598"/>
    <lineage>
        <taxon>Bacteria</taxon>
        <taxon>Bacillati</taxon>
        <taxon>Bacillota</taxon>
        <taxon>Bacilli</taxon>
        <taxon>Lactobacillales</taxon>
        <taxon>Lactobacillaceae</taxon>
        <taxon>Lacticaseibacillus</taxon>
    </lineage>
</organism>
<dbReference type="PATRIC" id="fig|1293598.4.peg.645"/>
<feature type="compositionally biased region" description="Gly residues" evidence="2">
    <location>
        <begin position="337"/>
        <end position="355"/>
    </location>
</feature>
<evidence type="ECO:0008006" key="5">
    <source>
        <dbReference type="Google" id="ProtNLM"/>
    </source>
</evidence>
<gene>
    <name evidence="3" type="ORF">IV56_GL000603</name>
</gene>
<name>A0A0R2MTS5_9LACO</name>
<dbReference type="STRING" id="1293598.IV56_GL000603"/>
<evidence type="ECO:0000256" key="2">
    <source>
        <dbReference type="SAM" id="MobiDB-lite"/>
    </source>
</evidence>
<sequence>MLKNKHQMAQYGATSQSKEHFKQYKSGQFWATSMMTLALVASGLSFATASANNVHADTTTSTSTQDWGPVKTKIGFYMKSIHPNTMIGEPVYVTGIQTSLIDAEQLKPLLPPGYALDGEVTQRYGQMLVWIPVIPVPVTNKVNYEDVASGEIVGTGKDISGTYDTAVTPNDAPDDYTIVPGQSFKLGPDGTVLTVEVQKIIAQVTNKINYVDATSGKVIAAGKDVTGKPGDSVVPDDIPIGYKVVPNQVLTVGADGTTISVQLVPATVTNKVVYVDNKGTLIQAGKDVTGKFGDAVTPADVPAGYELVPGQTLHLGTNDSTLKITVKKTTPSNPGNGNNGGNTGNGVDTGDGGSTGDLPSTGGNNNNISNPTHNDKPSNPNDGSDSSQLGNPLHGLVATVATDNNGSNALIYDRPGSQQLVTGSAWKAYRVYTDNNGTVWYNLGGNQWIKAAAVILDAKAVHNTPLNTVGTVVRGAGVPVYTKPGIGGQTTGEVLKVGSAWKISSTLVTSDGQVWYHVGANQWIKATDITLGNVQPIHGVATINYVKGYGINVWNNPQGTRFNGKRLTTGSAWRVFAKTTGANGHVFYNVGGNQWIDSAYVNFKHIN</sequence>
<evidence type="ECO:0000256" key="1">
    <source>
        <dbReference type="ARBA" id="ARBA00022729"/>
    </source>
</evidence>
<proteinExistence type="predicted"/>
<keyword evidence="1" id="KW-0732">Signal</keyword>
<dbReference type="AlphaFoldDB" id="A0A0R2MTS5"/>
<comment type="caution">
    <text evidence="3">The sequence shown here is derived from an EMBL/GenBank/DDBJ whole genome shotgun (WGS) entry which is preliminary data.</text>
</comment>
<feature type="compositionally biased region" description="Polar residues" evidence="2">
    <location>
        <begin position="364"/>
        <end position="390"/>
    </location>
</feature>